<sequence length="163" mass="18972">MASLYLTRKAWKQIEQAVRKRPDLETGGILMGYSLGEEEWLVTYASGPGPNAIHQPHSIMFDDQYLFQLIKRQSRRRRWDYIGDWHSHTVRRLSPSKADRRTVWEKASQSIYMSTSPFMLIVGLDKRNELRARAFLLDEAFREVKNLSLIDRPAQPPRGGKSP</sequence>
<keyword evidence="5" id="KW-0482">Metalloprotease</keyword>
<evidence type="ECO:0000313" key="7">
    <source>
        <dbReference type="EMBL" id="QQE73224.1"/>
    </source>
</evidence>
<reference evidence="8" key="2">
    <citation type="submission" date="2021-04" db="EMBL/GenBank/DDBJ databases">
        <title>Brevibacillus composti FJAT-54423, complete genome.</title>
        <authorList>
            <person name="Tang R."/>
        </authorList>
    </citation>
    <scope>NUCLEOTIDE SEQUENCE</scope>
    <source>
        <strain evidence="8">FJAT-54424</strain>
    </source>
</reference>
<dbReference type="Pfam" id="PF14464">
    <property type="entry name" value="Prok-JAB"/>
    <property type="match status" value="1"/>
</dbReference>
<dbReference type="EMBL" id="CP066308">
    <property type="protein sequence ID" value="QQE73224.1"/>
    <property type="molecule type" value="Genomic_DNA"/>
</dbReference>
<dbReference type="RefSeq" id="WP_198826850.1">
    <property type="nucleotide sequence ID" value="NZ_CP066308.1"/>
</dbReference>
<evidence type="ECO:0000256" key="3">
    <source>
        <dbReference type="ARBA" id="ARBA00022801"/>
    </source>
</evidence>
<evidence type="ECO:0000256" key="1">
    <source>
        <dbReference type="ARBA" id="ARBA00022670"/>
    </source>
</evidence>
<evidence type="ECO:0000313" key="10">
    <source>
        <dbReference type="Proteomes" id="UP000677234"/>
    </source>
</evidence>
<gene>
    <name evidence="7" type="ORF">JD108_15090</name>
    <name evidence="8" type="ORF">KDJ56_15035</name>
</gene>
<dbReference type="Gene3D" id="3.40.140.10">
    <property type="entry name" value="Cytidine Deaminase, domain 2"/>
    <property type="match status" value="1"/>
</dbReference>
<dbReference type="InterPro" id="IPR028090">
    <property type="entry name" value="JAB_dom_prok"/>
</dbReference>
<keyword evidence="2" id="KW-0479">Metal-binding</keyword>
<evidence type="ECO:0000313" key="8">
    <source>
        <dbReference type="EMBL" id="QUO40305.1"/>
    </source>
</evidence>
<feature type="domain" description="JAB" evidence="6">
    <location>
        <begin position="9"/>
        <end position="131"/>
    </location>
</feature>
<reference evidence="7 9" key="1">
    <citation type="submission" date="2020-12" db="EMBL/GenBank/DDBJ databases">
        <title>strain FJAT-54423T represents a novel species of the genus Brevibacillus.</title>
        <authorList>
            <person name="Tang R."/>
        </authorList>
    </citation>
    <scope>NUCLEOTIDE SEQUENCE [LARGE SCALE GENOMIC DNA]</scope>
    <source>
        <strain evidence="7 9">FJAT-54423</strain>
    </source>
</reference>
<keyword evidence="10" id="KW-1185">Reference proteome</keyword>
<dbReference type="GO" id="GO:0006508">
    <property type="term" value="P:proteolysis"/>
    <property type="evidence" value="ECO:0007669"/>
    <property type="project" value="UniProtKB-KW"/>
</dbReference>
<accession>A0A7T5EII6</accession>
<dbReference type="EMBL" id="CP073708">
    <property type="protein sequence ID" value="QUO40305.1"/>
    <property type="molecule type" value="Genomic_DNA"/>
</dbReference>
<keyword evidence="3" id="KW-0378">Hydrolase</keyword>
<proteinExistence type="predicted"/>
<dbReference type="SUPFAM" id="SSF102712">
    <property type="entry name" value="JAB1/MPN domain"/>
    <property type="match status" value="1"/>
</dbReference>
<dbReference type="KEGG" id="bcop:JD108_15090"/>
<dbReference type="GO" id="GO:0046872">
    <property type="term" value="F:metal ion binding"/>
    <property type="evidence" value="ECO:0007669"/>
    <property type="project" value="UniProtKB-KW"/>
</dbReference>
<dbReference type="GO" id="GO:0008237">
    <property type="term" value="F:metallopeptidase activity"/>
    <property type="evidence" value="ECO:0007669"/>
    <property type="project" value="UniProtKB-KW"/>
</dbReference>
<name>A0A7T5EII6_9BACL</name>
<evidence type="ECO:0000256" key="5">
    <source>
        <dbReference type="ARBA" id="ARBA00023049"/>
    </source>
</evidence>
<evidence type="ECO:0000313" key="9">
    <source>
        <dbReference type="Proteomes" id="UP000595847"/>
    </source>
</evidence>
<protein>
    <submittedName>
        <fullName evidence="7">Mov34/MPN/PAD-1 family protein</fullName>
    </submittedName>
</protein>
<keyword evidence="1" id="KW-0645">Protease</keyword>
<keyword evidence="4" id="KW-0862">Zinc</keyword>
<evidence type="ECO:0000259" key="6">
    <source>
        <dbReference type="Pfam" id="PF14464"/>
    </source>
</evidence>
<dbReference type="AlphaFoldDB" id="A0A7T5EII6"/>
<organism evidence="7 9">
    <name type="scientific">Brevibacillus composti</name>
    <dbReference type="NCBI Taxonomy" id="2796470"/>
    <lineage>
        <taxon>Bacteria</taxon>
        <taxon>Bacillati</taxon>
        <taxon>Bacillota</taxon>
        <taxon>Bacilli</taxon>
        <taxon>Bacillales</taxon>
        <taxon>Paenibacillaceae</taxon>
        <taxon>Brevibacillus</taxon>
    </lineage>
</organism>
<evidence type="ECO:0000256" key="2">
    <source>
        <dbReference type="ARBA" id="ARBA00022723"/>
    </source>
</evidence>
<dbReference type="Proteomes" id="UP000595847">
    <property type="component" value="Chromosome"/>
</dbReference>
<dbReference type="Proteomes" id="UP000677234">
    <property type="component" value="Chromosome"/>
</dbReference>
<evidence type="ECO:0000256" key="4">
    <source>
        <dbReference type="ARBA" id="ARBA00022833"/>
    </source>
</evidence>